<evidence type="ECO:0000313" key="3">
    <source>
        <dbReference type="EMBL" id="AGB49000.1"/>
    </source>
</evidence>
<dbReference type="Pfam" id="PF04289">
    <property type="entry name" value="DUF447_N"/>
    <property type="match status" value="1"/>
</dbReference>
<dbReference type="GeneID" id="14407963"/>
<dbReference type="Gene3D" id="2.30.110.10">
    <property type="entry name" value="Electron Transport, Fmn-binding Protein, Chain A"/>
    <property type="match status" value="1"/>
</dbReference>
<dbReference type="RefSeq" id="WP_015324168.1">
    <property type="nucleotide sequence ID" value="NC_019977.1"/>
</dbReference>
<organism evidence="3 4">
    <name type="scientific">Methanomethylovorans hollandica (strain DSM 15978 / NBRC 107637 / DMS1)</name>
    <dbReference type="NCBI Taxonomy" id="867904"/>
    <lineage>
        <taxon>Archaea</taxon>
        <taxon>Methanobacteriati</taxon>
        <taxon>Methanobacteriota</taxon>
        <taxon>Stenosarchaea group</taxon>
        <taxon>Methanomicrobia</taxon>
        <taxon>Methanosarcinales</taxon>
        <taxon>Methanosarcinaceae</taxon>
        <taxon>Methanomethylovorans</taxon>
    </lineage>
</organism>
<dbReference type="KEGG" id="mhz:Metho_0750"/>
<name>L0KWC7_METHD</name>
<dbReference type="Gene3D" id="1.20.58.290">
    <property type="entry name" value="Hypothetical membrane protein ta0354_69_121"/>
    <property type="match status" value="1"/>
</dbReference>
<accession>L0KWC7</accession>
<proteinExistence type="predicted"/>
<dbReference type="SUPFAM" id="SSF50475">
    <property type="entry name" value="FMN-binding split barrel"/>
    <property type="match status" value="1"/>
</dbReference>
<keyword evidence="4" id="KW-1185">Reference proteome</keyword>
<dbReference type="InterPro" id="IPR012349">
    <property type="entry name" value="Split_barrel_FMN-bd"/>
</dbReference>
<protein>
    <recommendedName>
        <fullName evidence="5">DUF447 family protein</fullName>
    </recommendedName>
</protein>
<evidence type="ECO:0000259" key="1">
    <source>
        <dbReference type="Pfam" id="PF04289"/>
    </source>
</evidence>
<feature type="domain" description="DUF447" evidence="1">
    <location>
        <begin position="26"/>
        <end position="141"/>
    </location>
</feature>
<dbReference type="EMBL" id="CP003362">
    <property type="protein sequence ID" value="AGB49000.1"/>
    <property type="molecule type" value="Genomic_DNA"/>
</dbReference>
<evidence type="ECO:0008006" key="5">
    <source>
        <dbReference type="Google" id="ProtNLM"/>
    </source>
</evidence>
<evidence type="ECO:0000259" key="2">
    <source>
        <dbReference type="Pfam" id="PF20766"/>
    </source>
</evidence>
<evidence type="ECO:0000313" key="4">
    <source>
        <dbReference type="Proteomes" id="UP000010866"/>
    </source>
</evidence>
<reference evidence="4" key="1">
    <citation type="submission" date="2012-02" db="EMBL/GenBank/DDBJ databases">
        <title>Complete sequence of chromosome of Methanomethylovorans hollandica DSM 15978.</title>
        <authorList>
            <person name="Lucas S."/>
            <person name="Copeland A."/>
            <person name="Lapidus A."/>
            <person name="Glavina del Rio T."/>
            <person name="Dalin E."/>
            <person name="Tice H."/>
            <person name="Bruce D."/>
            <person name="Goodwin L."/>
            <person name="Pitluck S."/>
            <person name="Peters L."/>
            <person name="Mikhailova N."/>
            <person name="Held B."/>
            <person name="Kyrpides N."/>
            <person name="Mavromatis K."/>
            <person name="Ivanova N."/>
            <person name="Brettin T."/>
            <person name="Detter J.C."/>
            <person name="Han C."/>
            <person name="Larimer F."/>
            <person name="Land M."/>
            <person name="Hauser L."/>
            <person name="Markowitz V."/>
            <person name="Cheng J.-F."/>
            <person name="Hugenholtz P."/>
            <person name="Woyke T."/>
            <person name="Wu D."/>
            <person name="Spring S."/>
            <person name="Schroeder M."/>
            <person name="Brambilla E."/>
            <person name="Klenk H.-P."/>
            <person name="Eisen J.A."/>
        </authorList>
    </citation>
    <scope>NUCLEOTIDE SEQUENCE [LARGE SCALE GENOMIC DNA]</scope>
    <source>
        <strain evidence="4">DSM 15978 / NBRC 107637 / DMS1</strain>
    </source>
</reference>
<dbReference type="STRING" id="867904.Metho_0750"/>
<gene>
    <name evidence="3" type="ordered locus">Metho_0750</name>
</gene>
<dbReference type="Proteomes" id="UP000010866">
    <property type="component" value="Chromosome"/>
</dbReference>
<dbReference type="HOGENOM" id="CLU_110565_0_0_2"/>
<feature type="domain" description="DUF447" evidence="2">
    <location>
        <begin position="150"/>
        <end position="200"/>
    </location>
</feature>
<dbReference type="AlphaFoldDB" id="L0KWC7"/>
<dbReference type="InterPro" id="IPR007386">
    <property type="entry name" value="DUF447_N"/>
</dbReference>
<dbReference type="InterPro" id="IPR049288">
    <property type="entry name" value="DUF447_C"/>
</dbReference>
<sequence length="204" mass="23248">MSSWRNEILTEKRLKLEDFGLFEGISETIVTTHQGLSPNAAPMGIIRKQDTTLIRLFKGSRTYQNVLAENFLVVNITNDPVAFVRYTFSEVQPEDIENISSPGREFPVLKAAQSWIAFECINTKITSEALVAELRPLRGHVGSFQPKAPNRGLNAVIEATIHATRYKMNEEEKYMKLIDFYEDIINKCGGEREKEAIRLLHTFL</sequence>
<dbReference type="Pfam" id="PF20766">
    <property type="entry name" value="DUF447_C"/>
    <property type="match status" value="1"/>
</dbReference>